<sequence length="176" mass="19646">MMVENVSFLLPYAVLASHAVFLIFFLSLVFRNNWGKNVSLWLGKHALGLALLVTLAAVAGSLFYSEIVGFEACMLCWWQRVFLYPLVIIFGIAFWKKHTSAFLYAVPFALIAAFIALYHSFVQLGGTSLIPCTNLGGDCARIYVLAFNYITIPTMSLTIAIYVLILAWANKIYSAR</sequence>
<dbReference type="InterPro" id="IPR003752">
    <property type="entry name" value="DiS_bond_form_DsbB/BdbC"/>
</dbReference>
<dbReference type="EMBL" id="PCST01000006">
    <property type="protein sequence ID" value="PIP55963.1"/>
    <property type="molecule type" value="Genomic_DNA"/>
</dbReference>
<keyword evidence="10" id="KW-0143">Chaperone</keyword>
<keyword evidence="6 12" id="KW-1133">Transmembrane helix</keyword>
<protein>
    <submittedName>
        <fullName evidence="13">Disulfide bond formation protein B</fullName>
    </submittedName>
</protein>
<evidence type="ECO:0000256" key="10">
    <source>
        <dbReference type="ARBA" id="ARBA00023186"/>
    </source>
</evidence>
<keyword evidence="5" id="KW-0249">Electron transport</keyword>
<dbReference type="InterPro" id="IPR023380">
    <property type="entry name" value="DsbB-like_sf"/>
</dbReference>
<dbReference type="PANTHER" id="PTHR43469:SF1">
    <property type="entry name" value="SPBETA PROPHAGE-DERIVED DISULFIDE BOND FORMATION PROTEIN B"/>
    <property type="match status" value="1"/>
</dbReference>
<feature type="transmembrane region" description="Helical" evidence="12">
    <location>
        <begin position="77"/>
        <end position="95"/>
    </location>
</feature>
<dbReference type="SUPFAM" id="SSF158442">
    <property type="entry name" value="DsbB-like"/>
    <property type="match status" value="1"/>
</dbReference>
<evidence type="ECO:0000256" key="9">
    <source>
        <dbReference type="ARBA" id="ARBA00023157"/>
    </source>
</evidence>
<evidence type="ECO:0000313" key="13">
    <source>
        <dbReference type="EMBL" id="PIP55963.1"/>
    </source>
</evidence>
<keyword evidence="3" id="KW-0813">Transport</keyword>
<dbReference type="AlphaFoldDB" id="A0A2H0BE59"/>
<gene>
    <name evidence="13" type="ORF">COX06_00325</name>
</gene>
<feature type="transmembrane region" description="Helical" evidence="12">
    <location>
        <begin position="46"/>
        <end position="65"/>
    </location>
</feature>
<comment type="caution">
    <text evidence="13">The sequence shown here is derived from an EMBL/GenBank/DDBJ whole genome shotgun (WGS) entry which is preliminary data.</text>
</comment>
<evidence type="ECO:0000313" key="14">
    <source>
        <dbReference type="Proteomes" id="UP000229794"/>
    </source>
</evidence>
<feature type="transmembrane region" description="Helical" evidence="12">
    <location>
        <begin position="102"/>
        <end position="122"/>
    </location>
</feature>
<dbReference type="GO" id="GO:0015035">
    <property type="term" value="F:protein-disulfide reductase activity"/>
    <property type="evidence" value="ECO:0007669"/>
    <property type="project" value="InterPro"/>
</dbReference>
<evidence type="ECO:0000256" key="4">
    <source>
        <dbReference type="ARBA" id="ARBA00022692"/>
    </source>
</evidence>
<dbReference type="GO" id="GO:0016020">
    <property type="term" value="C:membrane"/>
    <property type="evidence" value="ECO:0007669"/>
    <property type="project" value="UniProtKB-SubCell"/>
</dbReference>
<feature type="transmembrane region" description="Helical" evidence="12">
    <location>
        <begin position="12"/>
        <end position="34"/>
    </location>
</feature>
<keyword evidence="7" id="KW-0560">Oxidoreductase</keyword>
<evidence type="ECO:0000256" key="1">
    <source>
        <dbReference type="ARBA" id="ARBA00004141"/>
    </source>
</evidence>
<dbReference type="InterPro" id="IPR012187">
    <property type="entry name" value="Disulphide_bond_form_BdbC"/>
</dbReference>
<dbReference type="Pfam" id="PF02600">
    <property type="entry name" value="DsbB"/>
    <property type="match status" value="1"/>
</dbReference>
<dbReference type="Gene3D" id="1.20.1550.10">
    <property type="entry name" value="DsbB-like"/>
    <property type="match status" value="1"/>
</dbReference>
<reference evidence="13 14" key="1">
    <citation type="submission" date="2017-09" db="EMBL/GenBank/DDBJ databases">
        <title>Depth-based differentiation of microbial function through sediment-hosted aquifers and enrichment of novel symbionts in the deep terrestrial subsurface.</title>
        <authorList>
            <person name="Probst A.J."/>
            <person name="Ladd B."/>
            <person name="Jarett J.K."/>
            <person name="Geller-Mcgrath D.E."/>
            <person name="Sieber C.M."/>
            <person name="Emerson J.B."/>
            <person name="Anantharaman K."/>
            <person name="Thomas B.C."/>
            <person name="Malmstrom R."/>
            <person name="Stieglmeier M."/>
            <person name="Klingl A."/>
            <person name="Woyke T."/>
            <person name="Ryan C.M."/>
            <person name="Banfield J.F."/>
        </authorList>
    </citation>
    <scope>NUCLEOTIDE SEQUENCE [LARGE SCALE GENOMIC DNA]</scope>
    <source>
        <strain evidence="13">CG22_combo_CG10-13_8_21_14_all_42_17</strain>
    </source>
</reference>
<comment type="similarity">
    <text evidence="2">Belongs to the DsbB family. BdbC subfamily.</text>
</comment>
<evidence type="ECO:0000256" key="5">
    <source>
        <dbReference type="ARBA" id="ARBA00022982"/>
    </source>
</evidence>
<evidence type="ECO:0000256" key="2">
    <source>
        <dbReference type="ARBA" id="ARBA00007602"/>
    </source>
</evidence>
<feature type="transmembrane region" description="Helical" evidence="12">
    <location>
        <begin position="142"/>
        <end position="169"/>
    </location>
</feature>
<evidence type="ECO:0000256" key="11">
    <source>
        <dbReference type="ARBA" id="ARBA00023284"/>
    </source>
</evidence>
<keyword evidence="4 12" id="KW-0812">Transmembrane</keyword>
<evidence type="ECO:0000256" key="12">
    <source>
        <dbReference type="SAM" id="Phobius"/>
    </source>
</evidence>
<dbReference type="GO" id="GO:0006457">
    <property type="term" value="P:protein folding"/>
    <property type="evidence" value="ECO:0007669"/>
    <property type="project" value="InterPro"/>
</dbReference>
<keyword evidence="8 12" id="KW-0472">Membrane</keyword>
<evidence type="ECO:0000256" key="8">
    <source>
        <dbReference type="ARBA" id="ARBA00023136"/>
    </source>
</evidence>
<evidence type="ECO:0000256" key="6">
    <source>
        <dbReference type="ARBA" id="ARBA00022989"/>
    </source>
</evidence>
<proteinExistence type="inferred from homology"/>
<name>A0A2H0BE59_9BACT</name>
<evidence type="ECO:0000256" key="7">
    <source>
        <dbReference type="ARBA" id="ARBA00023002"/>
    </source>
</evidence>
<dbReference type="Proteomes" id="UP000229794">
    <property type="component" value="Unassembled WGS sequence"/>
</dbReference>
<accession>A0A2H0BE59</accession>
<dbReference type="PANTHER" id="PTHR43469">
    <property type="entry name" value="DISULFIDE FORMATION PROTEIN-RELATED"/>
    <property type="match status" value="1"/>
</dbReference>
<keyword evidence="9" id="KW-1015">Disulfide bond</keyword>
<evidence type="ECO:0000256" key="3">
    <source>
        <dbReference type="ARBA" id="ARBA00022448"/>
    </source>
</evidence>
<keyword evidence="11" id="KW-0676">Redox-active center</keyword>
<comment type="subcellular location">
    <subcellularLocation>
        <location evidence="1">Membrane</location>
        <topology evidence="1">Multi-pass membrane protein</topology>
    </subcellularLocation>
</comment>
<organism evidence="13 14">
    <name type="scientific">Candidatus Zambryskibacteria bacterium CG22_combo_CG10-13_8_21_14_all_42_17</name>
    <dbReference type="NCBI Taxonomy" id="1975118"/>
    <lineage>
        <taxon>Bacteria</taxon>
        <taxon>Candidatus Zambryskiibacteriota</taxon>
    </lineage>
</organism>